<accession>A0A1D9GAD6</accession>
<gene>
    <name evidence="1" type="ORF">BJP36_10560</name>
</gene>
<dbReference type="EMBL" id="CP017708">
    <property type="protein sequence ID" value="AOY84612.1"/>
    <property type="molecule type" value="Genomic_DNA"/>
</dbReference>
<name>A0A1D9GAD6_MOOP1</name>
<protein>
    <submittedName>
        <fullName evidence="1">Uncharacterized protein</fullName>
    </submittedName>
</protein>
<organism evidence="1 2">
    <name type="scientific">Moorena producens (strain JHB)</name>
    <dbReference type="NCBI Taxonomy" id="1454205"/>
    <lineage>
        <taxon>Bacteria</taxon>
        <taxon>Bacillati</taxon>
        <taxon>Cyanobacteriota</taxon>
        <taxon>Cyanophyceae</taxon>
        <taxon>Coleofasciculales</taxon>
        <taxon>Coleofasciculaceae</taxon>
        <taxon>Moorena</taxon>
    </lineage>
</organism>
<evidence type="ECO:0000313" key="2">
    <source>
        <dbReference type="Proteomes" id="UP000176944"/>
    </source>
</evidence>
<sequence length="63" mass="7142">MSNSTHSTIYQNHLKSQLTTAQYLLFSLLVTVLQLVKNVRFETLAASLPLPIMFESRPMMSIS</sequence>
<evidence type="ECO:0000313" key="1">
    <source>
        <dbReference type="EMBL" id="AOY84612.1"/>
    </source>
</evidence>
<reference evidence="2" key="1">
    <citation type="submission" date="2016-10" db="EMBL/GenBank/DDBJ databases">
        <title>Comparative genomics uncovers the prolific and rare metabolic potential of the cyanobacterial genus Moorea.</title>
        <authorList>
            <person name="Leao T."/>
            <person name="Castelao G."/>
            <person name="Korobeynikov A."/>
            <person name="Monroe E.A."/>
            <person name="Podell S."/>
            <person name="Glukhov E."/>
            <person name="Allen E."/>
            <person name="Gerwick W.H."/>
            <person name="Gerwick L."/>
        </authorList>
    </citation>
    <scope>NUCLEOTIDE SEQUENCE [LARGE SCALE GENOMIC DNA]</scope>
    <source>
        <strain evidence="2">JHB</strain>
    </source>
</reference>
<dbReference type="Proteomes" id="UP000176944">
    <property type="component" value="Chromosome"/>
</dbReference>
<dbReference type="AlphaFoldDB" id="A0A1D9GAD6"/>
<proteinExistence type="predicted"/>